<dbReference type="Proteomes" id="UP000619260">
    <property type="component" value="Unassembled WGS sequence"/>
</dbReference>
<proteinExistence type="predicted"/>
<gene>
    <name evidence="1" type="ORF">Val02_15200</name>
</gene>
<reference evidence="1" key="1">
    <citation type="submission" date="2021-01" db="EMBL/GenBank/DDBJ databases">
        <title>Whole genome shotgun sequence of Virgisporangium aliadipatigenens NBRC 105644.</title>
        <authorList>
            <person name="Komaki H."/>
            <person name="Tamura T."/>
        </authorList>
    </citation>
    <scope>NUCLEOTIDE SEQUENCE</scope>
    <source>
        <strain evidence="1">NBRC 105644</strain>
    </source>
</reference>
<accession>A0A8J4DNP0</accession>
<comment type="caution">
    <text evidence="1">The sequence shown here is derived from an EMBL/GenBank/DDBJ whole genome shotgun (WGS) entry which is preliminary data.</text>
</comment>
<keyword evidence="2" id="KW-1185">Reference proteome</keyword>
<protein>
    <submittedName>
        <fullName evidence="1">Uncharacterized protein</fullName>
    </submittedName>
</protein>
<organism evidence="1 2">
    <name type="scientific">Virgisporangium aliadipatigenens</name>
    <dbReference type="NCBI Taxonomy" id="741659"/>
    <lineage>
        <taxon>Bacteria</taxon>
        <taxon>Bacillati</taxon>
        <taxon>Actinomycetota</taxon>
        <taxon>Actinomycetes</taxon>
        <taxon>Micromonosporales</taxon>
        <taxon>Micromonosporaceae</taxon>
        <taxon>Virgisporangium</taxon>
    </lineage>
</organism>
<evidence type="ECO:0000313" key="2">
    <source>
        <dbReference type="Proteomes" id="UP000619260"/>
    </source>
</evidence>
<name>A0A8J4DNP0_9ACTN</name>
<dbReference type="AlphaFoldDB" id="A0A8J4DNP0"/>
<evidence type="ECO:0000313" key="1">
    <source>
        <dbReference type="EMBL" id="GIJ44634.1"/>
    </source>
</evidence>
<sequence length="181" mass="20210">MVRATLTANVLSICGRWEADEASSASDAINAEFGAPRSCSQGYFRDLVAEVRIRTSAEARQAAERSRADRARVARLQYLKAALYSDPTLLAIEYLDRNPSAKIDTSRLDGLQKFADEIRHREQWWSPIMRAWDELAVRTMSAESADIAIEVLIDAIRRLDLSLARRHGVDSNTATFSPDAP</sequence>
<dbReference type="EMBL" id="BOPF01000004">
    <property type="protein sequence ID" value="GIJ44634.1"/>
    <property type="molecule type" value="Genomic_DNA"/>
</dbReference>